<keyword evidence="1" id="KW-0812">Transmembrane</keyword>
<protein>
    <submittedName>
        <fullName evidence="2">Uncharacterized protein</fullName>
    </submittedName>
</protein>
<keyword evidence="1" id="KW-0472">Membrane</keyword>
<dbReference type="Proteomes" id="UP001157069">
    <property type="component" value="Unassembled WGS sequence"/>
</dbReference>
<gene>
    <name evidence="2" type="ORF">GCM10025869_36710</name>
</gene>
<accession>A0ABQ6JZQ1</accession>
<dbReference type="RefSeq" id="WP_284301845.1">
    <property type="nucleotide sequence ID" value="NZ_BSVA01000001.1"/>
</dbReference>
<feature type="transmembrane region" description="Helical" evidence="1">
    <location>
        <begin position="52"/>
        <end position="79"/>
    </location>
</feature>
<evidence type="ECO:0000313" key="3">
    <source>
        <dbReference type="Proteomes" id="UP001157069"/>
    </source>
</evidence>
<keyword evidence="3" id="KW-1185">Reference proteome</keyword>
<proteinExistence type="predicted"/>
<dbReference type="EMBL" id="BSVA01000001">
    <property type="protein sequence ID" value="GMA93142.1"/>
    <property type="molecule type" value="Genomic_DNA"/>
</dbReference>
<sequence length="145" mass="15415">MTETAPVTHSTSVDRDARSALLVALIVAAVLVLDLLVSFLESFAFGSGSRDFLLGIALPQLLVDIVPKAVGILVVLWLWPARVEDRVVMVLVKALVAAAAACVLAALVGFVYTVVVYGVRFSDAGALPYTPSRASCRRWSCSPRS</sequence>
<evidence type="ECO:0000313" key="2">
    <source>
        <dbReference type="EMBL" id="GMA93142.1"/>
    </source>
</evidence>
<feature type="transmembrane region" description="Helical" evidence="1">
    <location>
        <begin position="20"/>
        <end position="40"/>
    </location>
</feature>
<feature type="transmembrane region" description="Helical" evidence="1">
    <location>
        <begin position="91"/>
        <end position="119"/>
    </location>
</feature>
<reference evidence="3" key="1">
    <citation type="journal article" date="2019" name="Int. J. Syst. Evol. Microbiol.">
        <title>The Global Catalogue of Microorganisms (GCM) 10K type strain sequencing project: providing services to taxonomists for standard genome sequencing and annotation.</title>
        <authorList>
            <consortium name="The Broad Institute Genomics Platform"/>
            <consortium name="The Broad Institute Genome Sequencing Center for Infectious Disease"/>
            <person name="Wu L."/>
            <person name="Ma J."/>
        </authorList>
    </citation>
    <scope>NUCLEOTIDE SEQUENCE [LARGE SCALE GENOMIC DNA]</scope>
    <source>
        <strain evidence="3">NBRC 108755</strain>
    </source>
</reference>
<keyword evidence="1" id="KW-1133">Transmembrane helix</keyword>
<name>A0ABQ6JZQ1_9MICO</name>
<organism evidence="2 3">
    <name type="scientific">Homoserinibacter gongjuensis</name>
    <dbReference type="NCBI Taxonomy" id="1162968"/>
    <lineage>
        <taxon>Bacteria</taxon>
        <taxon>Bacillati</taxon>
        <taxon>Actinomycetota</taxon>
        <taxon>Actinomycetes</taxon>
        <taxon>Micrococcales</taxon>
        <taxon>Microbacteriaceae</taxon>
        <taxon>Homoserinibacter</taxon>
    </lineage>
</organism>
<evidence type="ECO:0000256" key="1">
    <source>
        <dbReference type="SAM" id="Phobius"/>
    </source>
</evidence>
<comment type="caution">
    <text evidence="2">The sequence shown here is derived from an EMBL/GenBank/DDBJ whole genome shotgun (WGS) entry which is preliminary data.</text>
</comment>